<dbReference type="PhylomeDB" id="A0A060T806"/>
<dbReference type="Pfam" id="PF05176">
    <property type="entry name" value="ATP-synt_10"/>
    <property type="match status" value="1"/>
</dbReference>
<gene>
    <name evidence="2" type="ORF">GNLVRS02_ARAD1C32450g</name>
</gene>
<dbReference type="GO" id="GO:0005743">
    <property type="term" value="C:mitochondrial inner membrane"/>
    <property type="evidence" value="ECO:0007669"/>
    <property type="project" value="TreeGrafter"/>
</dbReference>
<reference evidence="2" key="2">
    <citation type="submission" date="2014-06" db="EMBL/GenBank/DDBJ databases">
        <title>The complete genome of Blastobotrys (Arxula) adeninivorans LS3 - a yeast of biotechnological interest.</title>
        <authorList>
            <person name="Kunze G."/>
            <person name="Gaillardin C."/>
            <person name="Czernicka M."/>
            <person name="Durrens P."/>
            <person name="Martin T."/>
            <person name="Boer E."/>
            <person name="Gabaldon T."/>
            <person name="Cruz J."/>
            <person name="Talla E."/>
            <person name="Marck C."/>
            <person name="Goffeau A."/>
            <person name="Barbe V."/>
            <person name="Baret P."/>
            <person name="Baronian K."/>
            <person name="Beier S."/>
            <person name="Bleykasten C."/>
            <person name="Bode R."/>
            <person name="Casaregola S."/>
            <person name="Despons L."/>
            <person name="Fairhead C."/>
            <person name="Giersberg M."/>
            <person name="Gierski P."/>
            <person name="Hahnel U."/>
            <person name="Hartmann A."/>
            <person name="Jankowska D."/>
            <person name="Jubin C."/>
            <person name="Jung P."/>
            <person name="Lafontaine I."/>
            <person name="Leh-Louis V."/>
            <person name="Lemaire M."/>
            <person name="Marcet-Houben M."/>
            <person name="Mascher M."/>
            <person name="Morel G."/>
            <person name="Richard G.-F."/>
            <person name="Riechen J."/>
            <person name="Sacerdot C."/>
            <person name="Sarkar A."/>
            <person name="Savel G."/>
            <person name="Schacherer J."/>
            <person name="Sherman D."/>
            <person name="Straub M.-L."/>
            <person name="Stein N."/>
            <person name="Thierry A."/>
            <person name="Trautwein-Schult A."/>
            <person name="Westhof E."/>
            <person name="Worch S."/>
            <person name="Dujon B."/>
            <person name="Souciet J.-L."/>
            <person name="Wincker P."/>
            <person name="Scholz U."/>
            <person name="Neuveglise N."/>
        </authorList>
    </citation>
    <scope>NUCLEOTIDE SEQUENCE</scope>
    <source>
        <strain evidence="2">LS3</strain>
    </source>
</reference>
<evidence type="ECO:0000256" key="1">
    <source>
        <dbReference type="SAM" id="MobiDB-lite"/>
    </source>
</evidence>
<dbReference type="PANTHER" id="PTHR28106:SF1">
    <property type="entry name" value="MITOCHONDRIAL ATPASE COMPLEX SUBUNIT ATP10"/>
    <property type="match status" value="1"/>
</dbReference>
<sequence length="264" mass="30401">MYGRQPLRSALSTLYGARYYATKAADGPPKISSPIGLRAPPRPEDNTGVDDRTLKQKKDDMLDYDKNLARRKQIEKELAKGTEDLRMYRKYEGKFFLAPPAYFRADKALYMPNFWGKTLTGEWKPTTEVLRGHVSVVRIFGSVMGEKFVNSFIKNTYEGLPKEKGFQIVDVNVPDSFLKEQLVRLFMAKIRKGLEPEQHGRYFVGRKGITPELRETIWAKNVYGGYVYLVDRHCRIRWAGCGQATEQEVGYLHKFIDSVLKEKS</sequence>
<evidence type="ECO:0000313" key="2">
    <source>
        <dbReference type="EMBL" id="CDP35311.1"/>
    </source>
</evidence>
<dbReference type="InterPro" id="IPR007849">
    <property type="entry name" value="ATP10"/>
</dbReference>
<feature type="compositionally biased region" description="Basic and acidic residues" evidence="1">
    <location>
        <begin position="41"/>
        <end position="51"/>
    </location>
</feature>
<feature type="region of interest" description="Disordered" evidence="1">
    <location>
        <begin position="26"/>
        <end position="51"/>
    </location>
</feature>
<dbReference type="GO" id="GO:0033615">
    <property type="term" value="P:mitochondrial proton-transporting ATP synthase complex assembly"/>
    <property type="evidence" value="ECO:0007669"/>
    <property type="project" value="TreeGrafter"/>
</dbReference>
<protein>
    <submittedName>
        <fullName evidence="2">ARAD1C32450p</fullName>
    </submittedName>
</protein>
<dbReference type="EMBL" id="HG937693">
    <property type="protein sequence ID" value="CDP35311.1"/>
    <property type="molecule type" value="Genomic_DNA"/>
</dbReference>
<accession>A0A060T806</accession>
<dbReference type="AlphaFoldDB" id="A0A060T806"/>
<dbReference type="PANTHER" id="PTHR28106">
    <property type="entry name" value="MITOCHONDRIAL ATPASE COMPLEX SUBUNIT ATP10"/>
    <property type="match status" value="1"/>
</dbReference>
<proteinExistence type="predicted"/>
<organism evidence="2">
    <name type="scientific">Blastobotrys adeninivorans</name>
    <name type="common">Yeast</name>
    <name type="synonym">Arxula adeninivorans</name>
    <dbReference type="NCBI Taxonomy" id="409370"/>
    <lineage>
        <taxon>Eukaryota</taxon>
        <taxon>Fungi</taxon>
        <taxon>Dikarya</taxon>
        <taxon>Ascomycota</taxon>
        <taxon>Saccharomycotina</taxon>
        <taxon>Dipodascomycetes</taxon>
        <taxon>Dipodascales</taxon>
        <taxon>Trichomonascaceae</taxon>
        <taxon>Blastobotrys</taxon>
    </lineage>
</organism>
<reference evidence="2" key="1">
    <citation type="submission" date="2014-02" db="EMBL/GenBank/DDBJ databases">
        <authorList>
            <person name="Genoscope - CEA"/>
        </authorList>
    </citation>
    <scope>NUCLEOTIDE SEQUENCE</scope>
    <source>
        <strain evidence="2">LS3</strain>
    </source>
</reference>
<name>A0A060T806_BLAAD</name>